<evidence type="ECO:0000313" key="4">
    <source>
        <dbReference type="Proteomes" id="UP000051315"/>
    </source>
</evidence>
<gene>
    <name evidence="3" type="ORF">FC15_GL000888</name>
</gene>
<dbReference type="AlphaFoldDB" id="A0A0R1WDL5"/>
<dbReference type="EMBL" id="AZFX01000003">
    <property type="protein sequence ID" value="KRM13723.1"/>
    <property type="molecule type" value="Genomic_DNA"/>
</dbReference>
<evidence type="ECO:0000256" key="2">
    <source>
        <dbReference type="SAM" id="Phobius"/>
    </source>
</evidence>
<feature type="region of interest" description="Disordered" evidence="1">
    <location>
        <begin position="209"/>
        <end position="233"/>
    </location>
</feature>
<dbReference type="RefSeq" id="WP_057822839.1">
    <property type="nucleotide sequence ID" value="NZ_AZFX01000003.1"/>
</dbReference>
<keyword evidence="2" id="KW-0472">Membrane</keyword>
<name>A0A0R1WDL5_9LACO</name>
<organism evidence="3 4">
    <name type="scientific">Lapidilactobacillus concavus DSM 17758</name>
    <dbReference type="NCBI Taxonomy" id="1423735"/>
    <lineage>
        <taxon>Bacteria</taxon>
        <taxon>Bacillati</taxon>
        <taxon>Bacillota</taxon>
        <taxon>Bacilli</taxon>
        <taxon>Lactobacillales</taxon>
        <taxon>Lactobacillaceae</taxon>
        <taxon>Lapidilactobacillus</taxon>
    </lineage>
</organism>
<reference evidence="3 4" key="1">
    <citation type="journal article" date="2015" name="Genome Announc.">
        <title>Expanding the biotechnology potential of lactobacilli through comparative genomics of 213 strains and associated genera.</title>
        <authorList>
            <person name="Sun Z."/>
            <person name="Harris H.M."/>
            <person name="McCann A."/>
            <person name="Guo C."/>
            <person name="Argimon S."/>
            <person name="Zhang W."/>
            <person name="Yang X."/>
            <person name="Jeffery I.B."/>
            <person name="Cooney J.C."/>
            <person name="Kagawa T.F."/>
            <person name="Liu W."/>
            <person name="Song Y."/>
            <person name="Salvetti E."/>
            <person name="Wrobel A."/>
            <person name="Rasinkangas P."/>
            <person name="Parkhill J."/>
            <person name="Rea M.C."/>
            <person name="O'Sullivan O."/>
            <person name="Ritari J."/>
            <person name="Douillard F.P."/>
            <person name="Paul Ross R."/>
            <person name="Yang R."/>
            <person name="Briner A.E."/>
            <person name="Felis G.E."/>
            <person name="de Vos W.M."/>
            <person name="Barrangou R."/>
            <person name="Klaenhammer T.R."/>
            <person name="Caufield P.W."/>
            <person name="Cui Y."/>
            <person name="Zhang H."/>
            <person name="O'Toole P.W."/>
        </authorList>
    </citation>
    <scope>NUCLEOTIDE SEQUENCE [LARGE SCALE GENOMIC DNA]</scope>
    <source>
        <strain evidence="3 4">DSM 17758</strain>
    </source>
</reference>
<keyword evidence="2" id="KW-1133">Transmembrane helix</keyword>
<keyword evidence="4" id="KW-1185">Reference proteome</keyword>
<sequence length="233" mass="26866">MKQSIYRGIAMVAGVLVLVAVGLFFYHNQQQDRVSAAFVRENLVRNIDKNSVNNKYTMTFVKPTTVKVDDQRANNLTFNINFVIPKIGHHFFVFRDQDSDDGYNFEIEITPATHRIILSYWEANLDDPGRPQAEASFKSEYHFSQLSNKIRLIRTKFNFPKGFSVAEAQRIKQTQKMDERALRQLLTTQFKPVFLAALENYLSRHLPGWSNPASRSDKAHAKSVKQQNHTVKS</sequence>
<keyword evidence="2" id="KW-0812">Transmembrane</keyword>
<comment type="caution">
    <text evidence="3">The sequence shown here is derived from an EMBL/GenBank/DDBJ whole genome shotgun (WGS) entry which is preliminary data.</text>
</comment>
<evidence type="ECO:0000256" key="1">
    <source>
        <dbReference type="SAM" id="MobiDB-lite"/>
    </source>
</evidence>
<proteinExistence type="predicted"/>
<dbReference type="Proteomes" id="UP000051315">
    <property type="component" value="Unassembled WGS sequence"/>
</dbReference>
<accession>A0A0R1WDL5</accession>
<protein>
    <submittedName>
        <fullName evidence="3">Uncharacterized protein</fullName>
    </submittedName>
</protein>
<feature type="compositionally biased region" description="Polar residues" evidence="1">
    <location>
        <begin position="224"/>
        <end position="233"/>
    </location>
</feature>
<dbReference type="PATRIC" id="fig|1423735.3.peg.925"/>
<evidence type="ECO:0000313" key="3">
    <source>
        <dbReference type="EMBL" id="KRM13723.1"/>
    </source>
</evidence>
<feature type="transmembrane region" description="Helical" evidence="2">
    <location>
        <begin position="6"/>
        <end position="26"/>
    </location>
</feature>
<dbReference type="STRING" id="1423735.FC15_GL000888"/>